<dbReference type="EMBL" id="OCSU01000001">
    <property type="protein sequence ID" value="SOE55481.1"/>
    <property type="molecule type" value="Genomic_DNA"/>
</dbReference>
<comment type="caution">
    <text evidence="2">The sequence shown here is derived from an EMBL/GenBank/DDBJ whole genome shotgun (WGS) entry which is preliminary data.</text>
</comment>
<sequence>MENGCWPLAPFRREKGYITDPHGHRESVYLTERGLQLAKRLADEMFGLPGAPGAKPGRWKCGLGGWPL</sequence>
<dbReference type="Pfam" id="PF20008">
    <property type="entry name" value="DUF6429"/>
    <property type="match status" value="1"/>
</dbReference>
<dbReference type="Proteomes" id="UP000219522">
    <property type="component" value="Unassembled WGS sequence"/>
</dbReference>
<proteinExistence type="predicted"/>
<gene>
    <name evidence="2" type="ORF">SAMN05446927_1027</name>
</gene>
<organism evidence="2 3">
    <name type="scientific">Caballeronia arationis</name>
    <dbReference type="NCBI Taxonomy" id="1777142"/>
    <lineage>
        <taxon>Bacteria</taxon>
        <taxon>Pseudomonadati</taxon>
        <taxon>Pseudomonadota</taxon>
        <taxon>Betaproteobacteria</taxon>
        <taxon>Burkholderiales</taxon>
        <taxon>Burkholderiaceae</taxon>
        <taxon>Caballeronia</taxon>
    </lineage>
</organism>
<protein>
    <recommendedName>
        <fullName evidence="1">DUF6429 domain-containing protein</fullName>
    </recommendedName>
</protein>
<feature type="domain" description="DUF6429" evidence="1">
    <location>
        <begin position="14"/>
        <end position="47"/>
    </location>
</feature>
<evidence type="ECO:0000313" key="2">
    <source>
        <dbReference type="EMBL" id="SOE55481.1"/>
    </source>
</evidence>
<evidence type="ECO:0000313" key="3">
    <source>
        <dbReference type="Proteomes" id="UP000219522"/>
    </source>
</evidence>
<evidence type="ECO:0000259" key="1">
    <source>
        <dbReference type="Pfam" id="PF20008"/>
    </source>
</evidence>
<dbReference type="AlphaFoldDB" id="A0A7Z7I2F3"/>
<keyword evidence="3" id="KW-1185">Reference proteome</keyword>
<dbReference type="RefSeq" id="WP_374730549.1">
    <property type="nucleotide sequence ID" value="NZ_FCOG02000276.1"/>
</dbReference>
<dbReference type="InterPro" id="IPR045489">
    <property type="entry name" value="DUF6429"/>
</dbReference>
<accession>A0A7Z7I2F3</accession>
<reference evidence="2 3" key="1">
    <citation type="submission" date="2017-09" db="EMBL/GenBank/DDBJ databases">
        <authorList>
            <person name="Varghese N."/>
            <person name="Submissions S."/>
        </authorList>
    </citation>
    <scope>NUCLEOTIDE SEQUENCE [LARGE SCALE GENOMIC DNA]</scope>
    <source>
        <strain evidence="2 3">OK806</strain>
    </source>
</reference>
<name>A0A7Z7I2F3_9BURK</name>